<evidence type="ECO:0000313" key="1">
    <source>
        <dbReference type="EMBL" id="CAH1786930.1"/>
    </source>
</evidence>
<dbReference type="AlphaFoldDB" id="A0A8J1XW83"/>
<dbReference type="EMBL" id="CAIIXF020000006">
    <property type="protein sequence ID" value="CAH1786930.1"/>
    <property type="molecule type" value="Genomic_DNA"/>
</dbReference>
<accession>A0A8J1XW83</accession>
<dbReference type="Proteomes" id="UP000749559">
    <property type="component" value="Unassembled WGS sequence"/>
</dbReference>
<proteinExistence type="predicted"/>
<organism evidence="1 2">
    <name type="scientific">Owenia fusiformis</name>
    <name type="common">Polychaete worm</name>
    <dbReference type="NCBI Taxonomy" id="6347"/>
    <lineage>
        <taxon>Eukaryota</taxon>
        <taxon>Metazoa</taxon>
        <taxon>Spiralia</taxon>
        <taxon>Lophotrochozoa</taxon>
        <taxon>Annelida</taxon>
        <taxon>Polychaeta</taxon>
        <taxon>Sedentaria</taxon>
        <taxon>Canalipalpata</taxon>
        <taxon>Sabellida</taxon>
        <taxon>Oweniida</taxon>
        <taxon>Oweniidae</taxon>
        <taxon>Owenia</taxon>
    </lineage>
</organism>
<dbReference type="OrthoDB" id="5771769at2759"/>
<gene>
    <name evidence="1" type="ORF">OFUS_LOCUS12728</name>
</gene>
<keyword evidence="2" id="KW-1185">Reference proteome</keyword>
<name>A0A8J1XW83_OWEFU</name>
<reference evidence="1" key="1">
    <citation type="submission" date="2022-03" db="EMBL/GenBank/DDBJ databases">
        <authorList>
            <person name="Martin C."/>
        </authorList>
    </citation>
    <scope>NUCLEOTIDE SEQUENCE</scope>
</reference>
<sequence length="345" mass="39656">MRCTNSKIRMYTAVLIVVSVALSLYVLSGWRDKPIKTLETVHRAWSDISRLSTGMCESIFNRKGCLDAPECGWCVNNDTQSCVHGTIDRAANHQCSKWCFEHNYGNCSIYKKLIVFGNGPSLKGFDFLKTKGVDTLGMNLAFRYWKEIDWWPKYYASFDTVVNIAHIPELMEMIENSDKRGMRLFFTRSNIAKEVPKLKSHPKVKFFEYIKAGKDQNMVKVTRKISTGALSARVGQYLGYEKILLLGIDMNYIEHINGSTSKGKQLIMKETPKNNSNYFFSNYQVKGDVYNIPNNEKVHITAFEHILADVKKHPEFNVEYFNGSPVSRLKGIGFKFMTFEDFMKL</sequence>
<dbReference type="Gene3D" id="3.90.1480.10">
    <property type="entry name" value="Alpha-2,3-sialyltransferase"/>
    <property type="match status" value="1"/>
</dbReference>
<comment type="caution">
    <text evidence="1">The sequence shown here is derived from an EMBL/GenBank/DDBJ whole genome shotgun (WGS) entry which is preliminary data.</text>
</comment>
<protein>
    <submittedName>
        <fullName evidence="1">Uncharacterized protein</fullName>
    </submittedName>
</protein>
<evidence type="ECO:0000313" key="2">
    <source>
        <dbReference type="Proteomes" id="UP000749559"/>
    </source>
</evidence>